<feature type="region of interest" description="Disordered" evidence="1">
    <location>
        <begin position="547"/>
        <end position="721"/>
    </location>
</feature>
<keyword evidence="3" id="KW-1185">Reference proteome</keyword>
<feature type="compositionally biased region" description="Acidic residues" evidence="1">
    <location>
        <begin position="321"/>
        <end position="332"/>
    </location>
</feature>
<feature type="region of interest" description="Disordered" evidence="1">
    <location>
        <begin position="292"/>
        <end position="531"/>
    </location>
</feature>
<dbReference type="EMBL" id="FJOG01000019">
    <property type="protein sequence ID" value="CZR61970.1"/>
    <property type="molecule type" value="Genomic_DNA"/>
</dbReference>
<dbReference type="Proteomes" id="UP000184330">
    <property type="component" value="Unassembled WGS sequence"/>
</dbReference>
<reference evidence="2 3" key="1">
    <citation type="submission" date="2016-03" db="EMBL/GenBank/DDBJ databases">
        <authorList>
            <person name="Ploux O."/>
        </authorList>
    </citation>
    <scope>NUCLEOTIDE SEQUENCE [LARGE SCALE GENOMIC DNA]</scope>
    <source>
        <strain evidence="2 3">UAMH 11012</strain>
    </source>
</reference>
<name>A0A1L7XAB1_9HELO</name>
<evidence type="ECO:0000313" key="3">
    <source>
        <dbReference type="Proteomes" id="UP000184330"/>
    </source>
</evidence>
<feature type="compositionally biased region" description="Basic and acidic residues" evidence="1">
    <location>
        <begin position="693"/>
        <end position="702"/>
    </location>
</feature>
<proteinExistence type="predicted"/>
<feature type="compositionally biased region" description="Polar residues" evidence="1">
    <location>
        <begin position="513"/>
        <end position="529"/>
    </location>
</feature>
<feature type="compositionally biased region" description="Basic and acidic residues" evidence="1">
    <location>
        <begin position="387"/>
        <end position="396"/>
    </location>
</feature>
<gene>
    <name evidence="2" type="ORF">PAC_11867</name>
</gene>
<accession>A0A1L7XAB1</accession>
<feature type="compositionally biased region" description="Acidic residues" evidence="1">
    <location>
        <begin position="664"/>
        <end position="681"/>
    </location>
</feature>
<feature type="compositionally biased region" description="Polar residues" evidence="1">
    <location>
        <begin position="572"/>
        <end position="592"/>
    </location>
</feature>
<evidence type="ECO:0000256" key="1">
    <source>
        <dbReference type="SAM" id="MobiDB-lite"/>
    </source>
</evidence>
<dbReference type="AlphaFoldDB" id="A0A1L7XAB1"/>
<feature type="compositionally biased region" description="Acidic residues" evidence="1">
    <location>
        <begin position="703"/>
        <end position="719"/>
    </location>
</feature>
<feature type="compositionally biased region" description="Acidic residues" evidence="1">
    <location>
        <begin position="292"/>
        <end position="302"/>
    </location>
</feature>
<sequence>MSFISWDTGSRFCWTGSAGVLGDFERWSFDPNTRRVEEAAKDVDVRVIESETLQLAPGPCDTASSSTVSNDFQEILHEDRRGVFRQDSLSIPLSDLADMELNREQSEVDAAIERYGLDREEPGATILWFDEEWVDQEDDKQWMGERFDKIDEGYKDYIVRRSRQSPGNQNFQKFAALDKVYSAWIDKRRSPFSIIVWWGKWKGHEFRLIHRSKYRWRWYITKGDPQYRPRLLEIEQRWERWRASRPRKTPKEKRVVGLQMNKRGQKLGPWDEIPVDVGQYESDEGFVVFTESEDEDQDEGLEDTGSQSSHGINGEWRSSEDESANEAGDEDNDSHMEGVEEDMVGHVYGNMESDSMDDDEDMPSLEDLVRNSRTQQEVVSPLRAKHHERERPRSAERVGSSDSDPDLDSESNQTLTRKGGDGISTLISRNGFTSYSGHNSDNDIFTSAQKNNDTPFRRRLFSGKEFKDAQWNRTRRSSSDTEAEPDVEDTTPTRQWTRGGEETYTSPCHPILQTPSRAMSRSSAKTLSNEDSDATIMSWRACNTTPRKRLISRAEAKTSPRSSLRNRRGSDPFTSDNSTILTPTRYKTSARGTPTPAGESKEDAIDVETLSDEIITPSRKSKRGKPQPEPSRLATPSRSPLKRKRSLSVSPEAVQEPVIILGSEVEDSEGPEASTDSDDECLVPLRLLKTPSKNKDETILESEKEDSEAEEESRDTDDECLVHPRLLKTPSKDTAKIRKRSGMFM</sequence>
<evidence type="ECO:0000313" key="2">
    <source>
        <dbReference type="EMBL" id="CZR61970.1"/>
    </source>
</evidence>
<protein>
    <submittedName>
        <fullName evidence="2">Uncharacterized protein</fullName>
    </submittedName>
</protein>
<feature type="compositionally biased region" description="Acidic residues" evidence="1">
    <location>
        <begin position="354"/>
        <end position="364"/>
    </location>
</feature>
<dbReference type="OrthoDB" id="4770086at2759"/>
<feature type="compositionally biased region" description="Polar residues" evidence="1">
    <location>
        <begin position="425"/>
        <end position="454"/>
    </location>
</feature>
<organism evidence="2 3">
    <name type="scientific">Phialocephala subalpina</name>
    <dbReference type="NCBI Taxonomy" id="576137"/>
    <lineage>
        <taxon>Eukaryota</taxon>
        <taxon>Fungi</taxon>
        <taxon>Dikarya</taxon>
        <taxon>Ascomycota</taxon>
        <taxon>Pezizomycotina</taxon>
        <taxon>Leotiomycetes</taxon>
        <taxon>Helotiales</taxon>
        <taxon>Mollisiaceae</taxon>
        <taxon>Phialocephala</taxon>
        <taxon>Phialocephala fortinii species complex</taxon>
    </lineage>
</organism>